<comment type="caution">
    <text evidence="1">The sequence shown here is derived from an EMBL/GenBank/DDBJ whole genome shotgun (WGS) entry which is preliminary data.</text>
</comment>
<evidence type="ECO:0000313" key="2">
    <source>
        <dbReference type="Proteomes" id="UP000030392"/>
    </source>
</evidence>
<proteinExistence type="predicted"/>
<name>A0A0A2C7S8_PROMR</name>
<sequence length="41" mass="4937">MEKLQKRVKGHLDKTLKMMFDGDLSFFKPRKKGKKTNYIFC</sequence>
<protein>
    <submittedName>
        <fullName evidence="1">Uncharacterized protein</fullName>
    </submittedName>
</protein>
<dbReference type="AlphaFoldDB" id="A0A0A2C7S8"/>
<dbReference type="Proteomes" id="UP000030392">
    <property type="component" value="Unassembled WGS sequence"/>
</dbReference>
<gene>
    <name evidence="1" type="ORF">EV03_0096</name>
</gene>
<organism evidence="1 2">
    <name type="scientific">Prochlorococcus marinus str. PAC1</name>
    <dbReference type="NCBI Taxonomy" id="59924"/>
    <lineage>
        <taxon>Bacteria</taxon>
        <taxon>Bacillati</taxon>
        <taxon>Cyanobacteriota</taxon>
        <taxon>Cyanophyceae</taxon>
        <taxon>Synechococcales</taxon>
        <taxon>Prochlorococcaceae</taxon>
        <taxon>Prochlorococcus</taxon>
    </lineage>
</organism>
<evidence type="ECO:0000313" key="1">
    <source>
        <dbReference type="EMBL" id="KGG22426.1"/>
    </source>
</evidence>
<dbReference type="EMBL" id="JNAX01000002">
    <property type="protein sequence ID" value="KGG22426.1"/>
    <property type="molecule type" value="Genomic_DNA"/>
</dbReference>
<accession>A0A0A2C7S8</accession>
<reference evidence="2" key="1">
    <citation type="journal article" date="2014" name="Sci. Data">
        <title>Genomes of diverse isolates of the marine cyanobacterium Prochlorococcus.</title>
        <authorList>
            <person name="Biller S."/>
            <person name="Berube P."/>
            <person name="Thompson J."/>
            <person name="Kelly L."/>
            <person name="Roggensack S."/>
            <person name="Awad L."/>
            <person name="Roache-Johnson K."/>
            <person name="Ding H."/>
            <person name="Giovannoni S.J."/>
            <person name="Moore L.R."/>
            <person name="Chisholm S.W."/>
        </authorList>
    </citation>
    <scope>NUCLEOTIDE SEQUENCE [LARGE SCALE GENOMIC DNA]</scope>
    <source>
        <strain evidence="2">PAC1</strain>
    </source>
</reference>